<evidence type="ECO:0000256" key="8">
    <source>
        <dbReference type="ARBA" id="ARBA00023170"/>
    </source>
</evidence>
<comment type="caution">
    <text evidence="10">Lacks conserved residue(s) required for the propagation of feature annotation.</text>
</comment>
<dbReference type="HOGENOM" id="CLU_085098_1_1_1"/>
<keyword evidence="7 10" id="KW-1015">Disulfide bond</keyword>
<keyword evidence="2" id="KW-0812">Transmembrane</keyword>
<keyword evidence="6" id="KW-0472">Membrane</keyword>
<dbReference type="InterPro" id="IPR023415">
    <property type="entry name" value="LDLR_class-A_CS"/>
</dbReference>
<sequence length="110" mass="12001">SGRCILNQLRCDGVWNCLDGSDEARCFNLCSSGQFQCGSGKCITNKWLCDGLLDCADGTDEKQCGLIKCLSTGNFWCQNTTRCLMKKEICDGVKHCPDNSDEVNCGKGSK</sequence>
<dbReference type="eggNOG" id="KOG1215">
    <property type="taxonomic scope" value="Eukaryota"/>
</dbReference>
<evidence type="ECO:0000313" key="11">
    <source>
        <dbReference type="EMBL" id="ESO04993.1"/>
    </source>
</evidence>
<keyword evidence="13" id="KW-1185">Reference proteome</keyword>
<dbReference type="EMBL" id="AMQM01004015">
    <property type="status" value="NOT_ANNOTATED_CDS"/>
    <property type="molecule type" value="Genomic_DNA"/>
</dbReference>
<evidence type="ECO:0000256" key="6">
    <source>
        <dbReference type="ARBA" id="ARBA00023136"/>
    </source>
</evidence>
<evidence type="ECO:0000256" key="5">
    <source>
        <dbReference type="ARBA" id="ARBA00022989"/>
    </source>
</evidence>
<dbReference type="PRINTS" id="PR00261">
    <property type="entry name" value="LDLRECEPTOR"/>
</dbReference>
<dbReference type="Pfam" id="PF00057">
    <property type="entry name" value="Ldl_recept_a"/>
    <property type="match status" value="3"/>
</dbReference>
<keyword evidence="8" id="KW-0675">Receptor</keyword>
<proteinExistence type="predicted"/>
<dbReference type="SUPFAM" id="SSF57424">
    <property type="entry name" value="LDL receptor-like module"/>
    <property type="match status" value="3"/>
</dbReference>
<feature type="disulfide bond" evidence="10">
    <location>
        <begin position="90"/>
        <end position="105"/>
    </location>
</feature>
<dbReference type="CTD" id="20215575"/>
<dbReference type="FunFam" id="4.10.400.10:FF:000034">
    <property type="entry name" value="Low-density lipoprotein receptor-related protein 2"/>
    <property type="match status" value="1"/>
</dbReference>
<dbReference type="KEGG" id="hro:HELRODRAFT_78540"/>
<keyword evidence="3" id="KW-0732">Signal</keyword>
<dbReference type="InterPro" id="IPR051221">
    <property type="entry name" value="LDLR-related"/>
</dbReference>
<evidence type="ECO:0000256" key="9">
    <source>
        <dbReference type="ARBA" id="ARBA00023180"/>
    </source>
</evidence>
<feature type="disulfide bond" evidence="10">
    <location>
        <begin position="30"/>
        <end position="42"/>
    </location>
</feature>
<feature type="disulfide bond" evidence="10">
    <location>
        <begin position="37"/>
        <end position="55"/>
    </location>
</feature>
<evidence type="ECO:0000256" key="10">
    <source>
        <dbReference type="PROSITE-ProRule" id="PRU00124"/>
    </source>
</evidence>
<dbReference type="SMART" id="SM00192">
    <property type="entry name" value="LDLa"/>
    <property type="match status" value="3"/>
</dbReference>
<dbReference type="InParanoid" id="T1G3C7"/>
<evidence type="ECO:0000256" key="3">
    <source>
        <dbReference type="ARBA" id="ARBA00022729"/>
    </source>
</evidence>
<keyword evidence="5" id="KW-1133">Transmembrane helix</keyword>
<evidence type="ECO:0000256" key="4">
    <source>
        <dbReference type="ARBA" id="ARBA00022737"/>
    </source>
</evidence>
<gene>
    <name evidence="12" type="primary">20215575</name>
    <name evidence="11" type="ORF">HELRODRAFT_78540</name>
</gene>
<dbReference type="GeneID" id="20215575"/>
<dbReference type="PANTHER" id="PTHR22722">
    <property type="entry name" value="LOW-DENSITY LIPOPROTEIN RECEPTOR-RELATED PROTEIN 2-RELATED"/>
    <property type="match status" value="1"/>
</dbReference>
<dbReference type="AlphaFoldDB" id="T1G3C7"/>
<comment type="subcellular location">
    <subcellularLocation>
        <location evidence="1">Membrane</location>
        <topology evidence="1">Single-pass membrane protein</topology>
    </subcellularLocation>
</comment>
<evidence type="ECO:0000256" key="1">
    <source>
        <dbReference type="ARBA" id="ARBA00004167"/>
    </source>
</evidence>
<evidence type="ECO:0000313" key="12">
    <source>
        <dbReference type="EnsemblMetazoa" id="HelroP78540"/>
    </source>
</evidence>
<feature type="disulfide bond" evidence="10">
    <location>
        <begin position="11"/>
        <end position="26"/>
    </location>
</feature>
<feature type="disulfide bond" evidence="10">
    <location>
        <begin position="49"/>
        <end position="64"/>
    </location>
</feature>
<evidence type="ECO:0000256" key="7">
    <source>
        <dbReference type="ARBA" id="ARBA00023157"/>
    </source>
</evidence>
<dbReference type="EnsemblMetazoa" id="HelroT78540">
    <property type="protein sequence ID" value="HelroP78540"/>
    <property type="gene ID" value="HelroG78540"/>
</dbReference>
<evidence type="ECO:0000256" key="2">
    <source>
        <dbReference type="ARBA" id="ARBA00022692"/>
    </source>
</evidence>
<dbReference type="OrthoDB" id="10062665at2759"/>
<protein>
    <submittedName>
        <fullName evidence="11 12">Uncharacterized protein</fullName>
    </submittedName>
</protein>
<dbReference type="Proteomes" id="UP000015101">
    <property type="component" value="Unassembled WGS sequence"/>
</dbReference>
<accession>T1G3C7</accession>
<reference evidence="13" key="1">
    <citation type="submission" date="2012-12" db="EMBL/GenBank/DDBJ databases">
        <authorList>
            <person name="Hellsten U."/>
            <person name="Grimwood J."/>
            <person name="Chapman J.A."/>
            <person name="Shapiro H."/>
            <person name="Aerts A."/>
            <person name="Otillar R.P."/>
            <person name="Terry A.Y."/>
            <person name="Boore J.L."/>
            <person name="Simakov O."/>
            <person name="Marletaz F."/>
            <person name="Cho S.-J."/>
            <person name="Edsinger-Gonzales E."/>
            <person name="Havlak P."/>
            <person name="Kuo D.-H."/>
            <person name="Larsson T."/>
            <person name="Lv J."/>
            <person name="Arendt D."/>
            <person name="Savage R."/>
            <person name="Osoegawa K."/>
            <person name="de Jong P."/>
            <person name="Lindberg D.R."/>
            <person name="Seaver E.C."/>
            <person name="Weisblat D.A."/>
            <person name="Putnam N.H."/>
            <person name="Grigoriev I.V."/>
            <person name="Rokhsar D.S."/>
        </authorList>
    </citation>
    <scope>NUCLEOTIDE SEQUENCE</scope>
</reference>
<dbReference type="InterPro" id="IPR002172">
    <property type="entry name" value="LDrepeatLR_classA_rpt"/>
</dbReference>
<dbReference type="PROSITE" id="PS01209">
    <property type="entry name" value="LDLRA_1"/>
    <property type="match status" value="2"/>
</dbReference>
<keyword evidence="9" id="KW-0325">Glycoprotein</keyword>
<reference evidence="11 13" key="2">
    <citation type="journal article" date="2013" name="Nature">
        <title>Insights into bilaterian evolution from three spiralian genomes.</title>
        <authorList>
            <person name="Simakov O."/>
            <person name="Marletaz F."/>
            <person name="Cho S.J."/>
            <person name="Edsinger-Gonzales E."/>
            <person name="Havlak P."/>
            <person name="Hellsten U."/>
            <person name="Kuo D.H."/>
            <person name="Larsson T."/>
            <person name="Lv J."/>
            <person name="Arendt D."/>
            <person name="Savage R."/>
            <person name="Osoegawa K."/>
            <person name="de Jong P."/>
            <person name="Grimwood J."/>
            <person name="Chapman J.A."/>
            <person name="Shapiro H."/>
            <person name="Aerts A."/>
            <person name="Otillar R.P."/>
            <person name="Terry A.Y."/>
            <person name="Boore J.L."/>
            <person name="Grigoriev I.V."/>
            <person name="Lindberg D.R."/>
            <person name="Seaver E.C."/>
            <person name="Weisblat D.A."/>
            <person name="Putnam N.H."/>
            <person name="Rokhsar D.S."/>
        </authorList>
    </citation>
    <scope>NUCLEOTIDE SEQUENCE</scope>
</reference>
<dbReference type="STRING" id="6412.T1G3C7"/>
<dbReference type="CDD" id="cd00112">
    <property type="entry name" value="LDLa"/>
    <property type="match status" value="2"/>
</dbReference>
<reference evidence="12" key="3">
    <citation type="submission" date="2015-06" db="UniProtKB">
        <authorList>
            <consortium name="EnsemblMetazoa"/>
        </authorList>
    </citation>
    <scope>IDENTIFICATION</scope>
</reference>
<dbReference type="PROSITE" id="PS50068">
    <property type="entry name" value="LDLRA_2"/>
    <property type="match status" value="3"/>
</dbReference>
<organism evidence="12 13">
    <name type="scientific">Helobdella robusta</name>
    <name type="common">Californian leech</name>
    <dbReference type="NCBI Taxonomy" id="6412"/>
    <lineage>
        <taxon>Eukaryota</taxon>
        <taxon>Metazoa</taxon>
        <taxon>Spiralia</taxon>
        <taxon>Lophotrochozoa</taxon>
        <taxon>Annelida</taxon>
        <taxon>Clitellata</taxon>
        <taxon>Hirudinea</taxon>
        <taxon>Rhynchobdellida</taxon>
        <taxon>Glossiphoniidae</taxon>
        <taxon>Helobdella</taxon>
    </lineage>
</organism>
<dbReference type="EMBL" id="KB096411">
    <property type="protein sequence ID" value="ESO04993.1"/>
    <property type="molecule type" value="Genomic_DNA"/>
</dbReference>
<dbReference type="OMA" id="NTTRCLM"/>
<name>T1G3C7_HELRO</name>
<keyword evidence="4" id="KW-0677">Repeat</keyword>
<dbReference type="RefSeq" id="XP_009016926.1">
    <property type="nucleotide sequence ID" value="XM_009018678.1"/>
</dbReference>
<evidence type="ECO:0000313" key="13">
    <source>
        <dbReference type="Proteomes" id="UP000015101"/>
    </source>
</evidence>
<dbReference type="GO" id="GO:0016020">
    <property type="term" value="C:membrane"/>
    <property type="evidence" value="ECO:0007669"/>
    <property type="project" value="UniProtKB-SubCell"/>
</dbReference>
<dbReference type="InterPro" id="IPR036055">
    <property type="entry name" value="LDL_receptor-like_sf"/>
</dbReference>
<dbReference type="Gene3D" id="4.10.400.10">
    <property type="entry name" value="Low-density Lipoprotein Receptor"/>
    <property type="match status" value="3"/>
</dbReference>